<dbReference type="InterPro" id="IPR007529">
    <property type="entry name" value="Znf_HIT"/>
</dbReference>
<evidence type="ECO:0000313" key="4">
    <source>
        <dbReference type="EMBL" id="THU86223.1"/>
    </source>
</evidence>
<dbReference type="OrthoDB" id="18412at2759"/>
<dbReference type="Pfam" id="PF04438">
    <property type="entry name" value="zf-HIT"/>
    <property type="match status" value="1"/>
</dbReference>
<dbReference type="Proteomes" id="UP000297245">
    <property type="component" value="Unassembled WGS sequence"/>
</dbReference>
<gene>
    <name evidence="4" type="ORF">K435DRAFT_923385</name>
</gene>
<evidence type="ECO:0000259" key="3">
    <source>
        <dbReference type="PROSITE" id="PS51083"/>
    </source>
</evidence>
<feature type="non-terminal residue" evidence="4">
    <location>
        <position position="1"/>
    </location>
</feature>
<dbReference type="InterPro" id="IPR039646">
    <property type="entry name" value="ZNHIT2"/>
</dbReference>
<feature type="compositionally biased region" description="Polar residues" evidence="2">
    <location>
        <begin position="389"/>
        <end position="402"/>
    </location>
</feature>
<keyword evidence="1" id="KW-0479">Metal-binding</keyword>
<sequence length="416" mass="45851">SSESKVVCKICRRQLSKYACPICNLPYCSLTCFRSPSHSECSEKFHKKELETNIRSQSNRSAEERLKMMEILKRFEEDSLDSDGLLQEEGNASEDDDDLAKRFEGIDIEAASPDDLWALLKPEERNKFIKGLNDPSGELAQQLLASEEIYRDRREPWWEQTSLGAGEVENDSPSQMFGVEPETVPVPKSMVKPIPNGPPLIYNMLAICIAYAFVTRHLAVSPLTSVRPGSEDHQEIKRIVSQLVPFLTDRKSTIMHTNIPSVVTDIRSRYDPVNSPVSSATFALLLQDASKLLRPCPVGVVVATSPNPDLCDVGSHPNRTCVLVLSDLSKVFNSSSSPARNGKPNHVVHKLLFYAAHILSTPPAVLASLSTNILGRAVASDSLPPDPSISVSEPNRAQNSAPERQDPTKAGLIEEL</sequence>
<feature type="region of interest" description="Disordered" evidence="2">
    <location>
        <begin position="382"/>
        <end position="416"/>
    </location>
</feature>
<dbReference type="PROSITE" id="PS51083">
    <property type="entry name" value="ZF_HIT"/>
    <property type="match status" value="1"/>
</dbReference>
<feature type="domain" description="HIT-type" evidence="3">
    <location>
        <begin position="8"/>
        <end position="41"/>
    </location>
</feature>
<name>A0A4S8LC98_DENBC</name>
<evidence type="ECO:0000256" key="1">
    <source>
        <dbReference type="PROSITE-ProRule" id="PRU00453"/>
    </source>
</evidence>
<dbReference type="SUPFAM" id="SSF144232">
    <property type="entry name" value="HIT/MYND zinc finger-like"/>
    <property type="match status" value="1"/>
</dbReference>
<accession>A0A4S8LC98</accession>
<organism evidence="4 5">
    <name type="scientific">Dendrothele bispora (strain CBS 962.96)</name>
    <dbReference type="NCBI Taxonomy" id="1314807"/>
    <lineage>
        <taxon>Eukaryota</taxon>
        <taxon>Fungi</taxon>
        <taxon>Dikarya</taxon>
        <taxon>Basidiomycota</taxon>
        <taxon>Agaricomycotina</taxon>
        <taxon>Agaricomycetes</taxon>
        <taxon>Agaricomycetidae</taxon>
        <taxon>Agaricales</taxon>
        <taxon>Agaricales incertae sedis</taxon>
        <taxon>Dendrothele</taxon>
    </lineage>
</organism>
<proteinExistence type="predicted"/>
<keyword evidence="5" id="KW-1185">Reference proteome</keyword>
<keyword evidence="1" id="KW-0863">Zinc-finger</keyword>
<dbReference type="AlphaFoldDB" id="A0A4S8LC98"/>
<dbReference type="Gene3D" id="3.30.60.190">
    <property type="match status" value="1"/>
</dbReference>
<dbReference type="EMBL" id="ML179506">
    <property type="protein sequence ID" value="THU86223.1"/>
    <property type="molecule type" value="Genomic_DNA"/>
</dbReference>
<reference evidence="4 5" key="1">
    <citation type="journal article" date="2019" name="Nat. Ecol. Evol.">
        <title>Megaphylogeny resolves global patterns of mushroom evolution.</title>
        <authorList>
            <person name="Varga T."/>
            <person name="Krizsan K."/>
            <person name="Foldi C."/>
            <person name="Dima B."/>
            <person name="Sanchez-Garcia M."/>
            <person name="Sanchez-Ramirez S."/>
            <person name="Szollosi G.J."/>
            <person name="Szarkandi J.G."/>
            <person name="Papp V."/>
            <person name="Albert L."/>
            <person name="Andreopoulos W."/>
            <person name="Angelini C."/>
            <person name="Antonin V."/>
            <person name="Barry K.W."/>
            <person name="Bougher N.L."/>
            <person name="Buchanan P."/>
            <person name="Buyck B."/>
            <person name="Bense V."/>
            <person name="Catcheside P."/>
            <person name="Chovatia M."/>
            <person name="Cooper J."/>
            <person name="Damon W."/>
            <person name="Desjardin D."/>
            <person name="Finy P."/>
            <person name="Geml J."/>
            <person name="Haridas S."/>
            <person name="Hughes K."/>
            <person name="Justo A."/>
            <person name="Karasinski D."/>
            <person name="Kautmanova I."/>
            <person name="Kiss B."/>
            <person name="Kocsube S."/>
            <person name="Kotiranta H."/>
            <person name="LaButti K.M."/>
            <person name="Lechner B.E."/>
            <person name="Liimatainen K."/>
            <person name="Lipzen A."/>
            <person name="Lukacs Z."/>
            <person name="Mihaltcheva S."/>
            <person name="Morgado L.N."/>
            <person name="Niskanen T."/>
            <person name="Noordeloos M.E."/>
            <person name="Ohm R.A."/>
            <person name="Ortiz-Santana B."/>
            <person name="Ovrebo C."/>
            <person name="Racz N."/>
            <person name="Riley R."/>
            <person name="Savchenko A."/>
            <person name="Shiryaev A."/>
            <person name="Soop K."/>
            <person name="Spirin V."/>
            <person name="Szebenyi C."/>
            <person name="Tomsovsky M."/>
            <person name="Tulloss R.E."/>
            <person name="Uehling J."/>
            <person name="Grigoriev I.V."/>
            <person name="Vagvolgyi C."/>
            <person name="Papp T."/>
            <person name="Martin F.M."/>
            <person name="Miettinen O."/>
            <person name="Hibbett D.S."/>
            <person name="Nagy L.G."/>
        </authorList>
    </citation>
    <scope>NUCLEOTIDE SEQUENCE [LARGE SCALE GENOMIC DNA]</scope>
    <source>
        <strain evidence="4 5">CBS 962.96</strain>
    </source>
</reference>
<keyword evidence="1" id="KW-0862">Zinc</keyword>
<dbReference type="PANTHER" id="PTHR15555:SF0">
    <property type="entry name" value="ZINC FINGER HIT DOMAIN-CONTAINING PROTEIN 2"/>
    <property type="match status" value="1"/>
</dbReference>
<protein>
    <recommendedName>
        <fullName evidence="3">HIT-type domain-containing protein</fullName>
    </recommendedName>
</protein>
<dbReference type="GO" id="GO:0008270">
    <property type="term" value="F:zinc ion binding"/>
    <property type="evidence" value="ECO:0007669"/>
    <property type="project" value="UniProtKB-UniRule"/>
</dbReference>
<dbReference type="CDD" id="cd23024">
    <property type="entry name" value="zf-HIT_ZNHIT2-3"/>
    <property type="match status" value="1"/>
</dbReference>
<evidence type="ECO:0000256" key="2">
    <source>
        <dbReference type="SAM" id="MobiDB-lite"/>
    </source>
</evidence>
<evidence type="ECO:0000313" key="5">
    <source>
        <dbReference type="Proteomes" id="UP000297245"/>
    </source>
</evidence>
<dbReference type="PANTHER" id="PTHR15555">
    <property type="entry name" value="ZINC FINGER HIT DOMAIN CONTAINING PROTEIN 2 PROTEIN FON -RELATED"/>
    <property type="match status" value="1"/>
</dbReference>